<feature type="transmembrane region" description="Helical" evidence="7">
    <location>
        <begin position="77"/>
        <end position="105"/>
    </location>
</feature>
<evidence type="ECO:0000256" key="6">
    <source>
        <dbReference type="ARBA" id="ARBA00023136"/>
    </source>
</evidence>
<evidence type="ECO:0000259" key="9">
    <source>
        <dbReference type="PROSITE" id="PS50929"/>
    </source>
</evidence>
<dbReference type="Proteomes" id="UP001589613">
    <property type="component" value="Unassembled WGS sequence"/>
</dbReference>
<gene>
    <name evidence="10" type="ORF">ACFFN0_05085</name>
</gene>
<evidence type="ECO:0000259" key="8">
    <source>
        <dbReference type="PROSITE" id="PS50893"/>
    </source>
</evidence>
<proteinExistence type="predicted"/>
<dbReference type="PROSITE" id="PS50929">
    <property type="entry name" value="ABC_TM1F"/>
    <property type="match status" value="1"/>
</dbReference>
<dbReference type="InterPro" id="IPR017871">
    <property type="entry name" value="ABC_transporter-like_CS"/>
</dbReference>
<dbReference type="Pfam" id="PF00664">
    <property type="entry name" value="ABC_membrane"/>
    <property type="match status" value="1"/>
</dbReference>
<keyword evidence="3" id="KW-0547">Nucleotide-binding</keyword>
<evidence type="ECO:0000313" key="10">
    <source>
        <dbReference type="EMBL" id="MFB9731410.1"/>
    </source>
</evidence>
<evidence type="ECO:0000256" key="5">
    <source>
        <dbReference type="ARBA" id="ARBA00022989"/>
    </source>
</evidence>
<dbReference type="Gene3D" id="3.40.50.300">
    <property type="entry name" value="P-loop containing nucleotide triphosphate hydrolases"/>
    <property type="match status" value="1"/>
</dbReference>
<keyword evidence="4 10" id="KW-0067">ATP-binding</keyword>
<dbReference type="GO" id="GO:0005524">
    <property type="term" value="F:ATP binding"/>
    <property type="evidence" value="ECO:0007669"/>
    <property type="project" value="UniProtKB-KW"/>
</dbReference>
<dbReference type="InterPro" id="IPR027417">
    <property type="entry name" value="P-loop_NTPase"/>
</dbReference>
<comment type="subcellular location">
    <subcellularLocation>
        <location evidence="1">Cell membrane</location>
        <topology evidence="1">Multi-pass membrane protein</topology>
    </subcellularLocation>
</comment>
<dbReference type="Pfam" id="PF00005">
    <property type="entry name" value="ABC_tran"/>
    <property type="match status" value="1"/>
</dbReference>
<evidence type="ECO:0000256" key="3">
    <source>
        <dbReference type="ARBA" id="ARBA00022741"/>
    </source>
</evidence>
<evidence type="ECO:0000256" key="7">
    <source>
        <dbReference type="SAM" id="Phobius"/>
    </source>
</evidence>
<dbReference type="Gene3D" id="1.20.1560.10">
    <property type="entry name" value="ABC transporter type 1, transmembrane domain"/>
    <property type="match status" value="1"/>
</dbReference>
<protein>
    <submittedName>
        <fullName evidence="10">ABC transporter ATP-binding protein</fullName>
    </submittedName>
</protein>
<keyword evidence="2 7" id="KW-0812">Transmembrane</keyword>
<keyword evidence="6 7" id="KW-0472">Membrane</keyword>
<evidence type="ECO:0000256" key="2">
    <source>
        <dbReference type="ARBA" id="ARBA00022692"/>
    </source>
</evidence>
<keyword evidence="5 7" id="KW-1133">Transmembrane helix</keyword>
<dbReference type="InterPro" id="IPR039421">
    <property type="entry name" value="Type_1_exporter"/>
</dbReference>
<dbReference type="PANTHER" id="PTHR43394:SF1">
    <property type="entry name" value="ATP-BINDING CASSETTE SUB-FAMILY B MEMBER 10, MITOCHONDRIAL"/>
    <property type="match status" value="1"/>
</dbReference>
<feature type="domain" description="ABC transporter" evidence="8">
    <location>
        <begin position="359"/>
        <end position="593"/>
    </location>
</feature>
<dbReference type="SMART" id="SM00382">
    <property type="entry name" value="AAA"/>
    <property type="match status" value="1"/>
</dbReference>
<organism evidence="10 11">
    <name type="scientific">Ornithinimicrobium kibberense</name>
    <dbReference type="NCBI Taxonomy" id="282060"/>
    <lineage>
        <taxon>Bacteria</taxon>
        <taxon>Bacillati</taxon>
        <taxon>Actinomycetota</taxon>
        <taxon>Actinomycetes</taxon>
        <taxon>Micrococcales</taxon>
        <taxon>Ornithinimicrobiaceae</taxon>
        <taxon>Ornithinimicrobium</taxon>
    </lineage>
</organism>
<reference evidence="10 11" key="1">
    <citation type="submission" date="2024-09" db="EMBL/GenBank/DDBJ databases">
        <authorList>
            <person name="Sun Q."/>
            <person name="Mori K."/>
        </authorList>
    </citation>
    <scope>NUCLEOTIDE SEQUENCE [LARGE SCALE GENOMIC DNA]</scope>
    <source>
        <strain evidence="10 11">JCM 12763</strain>
    </source>
</reference>
<accession>A0ABV5V0V2</accession>
<dbReference type="RefSeq" id="WP_238330248.1">
    <property type="nucleotide sequence ID" value="NZ_JBHMAX010000010.1"/>
</dbReference>
<feature type="transmembrane region" description="Helical" evidence="7">
    <location>
        <begin position="269"/>
        <end position="289"/>
    </location>
</feature>
<feature type="transmembrane region" description="Helical" evidence="7">
    <location>
        <begin position="152"/>
        <end position="174"/>
    </location>
</feature>
<feature type="transmembrane region" description="Helical" evidence="7">
    <location>
        <begin position="180"/>
        <end position="199"/>
    </location>
</feature>
<dbReference type="InterPro" id="IPR003593">
    <property type="entry name" value="AAA+_ATPase"/>
</dbReference>
<dbReference type="PANTHER" id="PTHR43394">
    <property type="entry name" value="ATP-DEPENDENT PERMEASE MDL1, MITOCHONDRIAL"/>
    <property type="match status" value="1"/>
</dbReference>
<keyword evidence="11" id="KW-1185">Reference proteome</keyword>
<name>A0ABV5V0V2_9MICO</name>
<evidence type="ECO:0000313" key="11">
    <source>
        <dbReference type="Proteomes" id="UP001589613"/>
    </source>
</evidence>
<dbReference type="InterPro" id="IPR036640">
    <property type="entry name" value="ABC1_TM_sf"/>
</dbReference>
<feature type="domain" description="ABC transmembrane type-1" evidence="9">
    <location>
        <begin position="31"/>
        <end position="324"/>
    </location>
</feature>
<dbReference type="EMBL" id="JBHMAX010000010">
    <property type="protein sequence ID" value="MFB9731410.1"/>
    <property type="molecule type" value="Genomic_DNA"/>
</dbReference>
<dbReference type="CDD" id="cd18564">
    <property type="entry name" value="ABC_6TM_exporter_like"/>
    <property type="match status" value="1"/>
</dbReference>
<dbReference type="PROSITE" id="PS50893">
    <property type="entry name" value="ABC_TRANSPORTER_2"/>
    <property type="match status" value="1"/>
</dbReference>
<dbReference type="InterPro" id="IPR011527">
    <property type="entry name" value="ABC1_TM_dom"/>
</dbReference>
<evidence type="ECO:0000256" key="4">
    <source>
        <dbReference type="ARBA" id="ARBA00022840"/>
    </source>
</evidence>
<evidence type="ECO:0000256" key="1">
    <source>
        <dbReference type="ARBA" id="ARBA00004651"/>
    </source>
</evidence>
<dbReference type="SUPFAM" id="SSF90123">
    <property type="entry name" value="ABC transporter transmembrane region"/>
    <property type="match status" value="1"/>
</dbReference>
<dbReference type="PROSITE" id="PS00211">
    <property type="entry name" value="ABC_TRANSPORTER_1"/>
    <property type="match status" value="1"/>
</dbReference>
<dbReference type="SUPFAM" id="SSF52540">
    <property type="entry name" value="P-loop containing nucleoside triphosphate hydrolases"/>
    <property type="match status" value="1"/>
</dbReference>
<comment type="caution">
    <text evidence="10">The sequence shown here is derived from an EMBL/GenBank/DDBJ whole genome shotgun (WGS) entry which is preliminary data.</text>
</comment>
<dbReference type="InterPro" id="IPR003439">
    <property type="entry name" value="ABC_transporter-like_ATP-bd"/>
</dbReference>
<sequence>MASRDTLSPSALRRTLGLLRPHLPGQRLLLAGGGGLLLLEVVFRILEPWPTKLVVDAVTRSLGADLGEPGPTAGVQLLLACALAAVSIIGLRAVCNFGATVAFALGGSRIATALRARAFDHVQSLSRTFHGTARSGDTVQRLVADVGRLQEAAVSAGMPLLVNVVTLIAMLGVITWLDPVIAVVALAAVVLFALSSPRSSSRITHASRKTRRSEGDLANIAQETLAGMTHVHAYGMEEDRAQHFRGSNARSLKDGVQAKRLAAGLERRTDVLVGVATAAVLFIGGLRVVQGAMTPGDLVIVLTYLKTAMKPLRDMAKYTGRIARAAASGERVADLLDVTPDITSPAEPTPLPRTVRGELEWRDVDLSFVPGVPVLDRFSLHVPAGQQVALVGPSGSGKSTLVALALRLVDPDQGSVRLDGIDLRRLDVGELRAQTALVQQEAVLFTGTVEDNIRHGRPGATDAEVARAARLAGVDEFTRALPEGMRTLVTERGGSLSGGQRQRISLARAFLRDAPVLLLDEPTTGLDPENVELVSRAIEQLSRGRTCLVVTHDAQTARRADRVVVVEGGRVTWDGPPQDAPLERVLEEETAGAGEQTALRSVS</sequence>